<dbReference type="VEuPathDB" id="VectorBase:GPPI048469"/>
<dbReference type="EMBL" id="JXJN01025190">
    <property type="status" value="NOT_ANNOTATED_CDS"/>
    <property type="molecule type" value="Genomic_DNA"/>
</dbReference>
<dbReference type="EnsemblMetazoa" id="GPPI048469-RA">
    <property type="protein sequence ID" value="GPPI048469-PA"/>
    <property type="gene ID" value="GPPI048469"/>
</dbReference>
<evidence type="ECO:0000313" key="2">
    <source>
        <dbReference type="Proteomes" id="UP000092460"/>
    </source>
</evidence>
<dbReference type="Proteomes" id="UP000092460">
    <property type="component" value="Unassembled WGS sequence"/>
</dbReference>
<dbReference type="AlphaFoldDB" id="A0A1B0C3Y8"/>
<reference evidence="1" key="2">
    <citation type="submission" date="2020-05" db="UniProtKB">
        <authorList>
            <consortium name="EnsemblMetazoa"/>
        </authorList>
    </citation>
    <scope>IDENTIFICATION</scope>
    <source>
        <strain evidence="1">IAEA</strain>
    </source>
</reference>
<dbReference type="EMBL" id="JXJN01025189">
    <property type="status" value="NOT_ANNOTATED_CDS"/>
    <property type="molecule type" value="Genomic_DNA"/>
</dbReference>
<organism evidence="1 2">
    <name type="scientific">Glossina palpalis gambiensis</name>
    <dbReference type="NCBI Taxonomy" id="67801"/>
    <lineage>
        <taxon>Eukaryota</taxon>
        <taxon>Metazoa</taxon>
        <taxon>Ecdysozoa</taxon>
        <taxon>Arthropoda</taxon>
        <taxon>Hexapoda</taxon>
        <taxon>Insecta</taxon>
        <taxon>Pterygota</taxon>
        <taxon>Neoptera</taxon>
        <taxon>Endopterygota</taxon>
        <taxon>Diptera</taxon>
        <taxon>Brachycera</taxon>
        <taxon>Muscomorpha</taxon>
        <taxon>Hippoboscoidea</taxon>
        <taxon>Glossinidae</taxon>
        <taxon>Glossina</taxon>
    </lineage>
</organism>
<name>A0A1B0C3Y8_9MUSC</name>
<keyword evidence="2" id="KW-1185">Reference proteome</keyword>
<proteinExistence type="predicted"/>
<protein>
    <submittedName>
        <fullName evidence="1">Uncharacterized protein</fullName>
    </submittedName>
</protein>
<reference evidence="2" key="1">
    <citation type="submission" date="2015-01" db="EMBL/GenBank/DDBJ databases">
        <authorList>
            <person name="Aksoy S."/>
            <person name="Warren W."/>
            <person name="Wilson R.K."/>
        </authorList>
    </citation>
    <scope>NUCLEOTIDE SEQUENCE [LARGE SCALE GENOMIC DNA]</scope>
    <source>
        <strain evidence="2">IAEA</strain>
    </source>
</reference>
<sequence>MMTNNSLQALRKINQRSRSLTKNVGVETMPLLGYSRNQILTNKESTKGHTHVLLLGSILFARERMKAPTTSRSFQSIAWINR</sequence>
<evidence type="ECO:0000313" key="1">
    <source>
        <dbReference type="EnsemblMetazoa" id="GPPI048469-PA"/>
    </source>
</evidence>
<accession>A0A1B0C3Y8</accession>